<name>A0A834NHU6_VESPE</name>
<protein>
    <submittedName>
        <fullName evidence="3">Uncharacterized protein</fullName>
    </submittedName>
</protein>
<proteinExistence type="predicted"/>
<evidence type="ECO:0000313" key="4">
    <source>
        <dbReference type="Proteomes" id="UP000600918"/>
    </source>
</evidence>
<feature type="compositionally biased region" description="Pro residues" evidence="1">
    <location>
        <begin position="109"/>
        <end position="118"/>
    </location>
</feature>
<comment type="caution">
    <text evidence="3">The sequence shown here is derived from an EMBL/GenBank/DDBJ whole genome shotgun (WGS) entry which is preliminary data.</text>
</comment>
<reference evidence="3" key="1">
    <citation type="journal article" date="2020" name="G3 (Bethesda)">
        <title>High-Quality Assemblies for Three Invasive Social Wasps from the &lt;i&gt;Vespula&lt;/i&gt; Genus.</title>
        <authorList>
            <person name="Harrop T.W.R."/>
            <person name="Guhlin J."/>
            <person name="McLaughlin G.M."/>
            <person name="Permina E."/>
            <person name="Stockwell P."/>
            <person name="Gilligan J."/>
            <person name="Le Lec M.F."/>
            <person name="Gruber M.A.M."/>
            <person name="Quinn O."/>
            <person name="Lovegrove M."/>
            <person name="Duncan E.J."/>
            <person name="Remnant E.J."/>
            <person name="Van Eeckhoven J."/>
            <person name="Graham B."/>
            <person name="Knapp R.A."/>
            <person name="Langford K.W."/>
            <person name="Kronenberg Z."/>
            <person name="Press M.O."/>
            <person name="Eacker S.M."/>
            <person name="Wilson-Rankin E.E."/>
            <person name="Purcell J."/>
            <person name="Lester P.J."/>
            <person name="Dearden P.K."/>
        </authorList>
    </citation>
    <scope>NUCLEOTIDE SEQUENCE</scope>
    <source>
        <strain evidence="3">Volc-1</strain>
    </source>
</reference>
<dbReference type="EMBL" id="JACSDY010000013">
    <property type="protein sequence ID" value="KAF7410730.1"/>
    <property type="molecule type" value="Genomic_DNA"/>
</dbReference>
<accession>A0A834NHU6</accession>
<keyword evidence="2" id="KW-0812">Transmembrane</keyword>
<feature type="region of interest" description="Disordered" evidence="1">
    <location>
        <begin position="84"/>
        <end position="167"/>
    </location>
</feature>
<feature type="compositionally biased region" description="Low complexity" evidence="1">
    <location>
        <begin position="125"/>
        <end position="136"/>
    </location>
</feature>
<evidence type="ECO:0000313" key="3">
    <source>
        <dbReference type="EMBL" id="KAF7410730.1"/>
    </source>
</evidence>
<dbReference type="Proteomes" id="UP000600918">
    <property type="component" value="Unassembled WGS sequence"/>
</dbReference>
<sequence>MEKILLRYTDVLNVSSDIIFRLTEHTCVSLKRSIGSIALGKSEYLVGLIIGFILFFPLYLNCPNYYRLHRIWCTSQFAGYTGDKGDKGDRGLTTSMNGEPFPTGILEGPPGPPGPPGPQGEKGELGPTGPPGLTGEKGARGKQGKRVSFSEVLRPKRHKSLIPDHADTSKKSLPLCVACAAW</sequence>
<organism evidence="3 4">
    <name type="scientific">Vespula pensylvanica</name>
    <name type="common">Western yellow jacket</name>
    <name type="synonym">Wasp</name>
    <dbReference type="NCBI Taxonomy" id="30213"/>
    <lineage>
        <taxon>Eukaryota</taxon>
        <taxon>Metazoa</taxon>
        <taxon>Ecdysozoa</taxon>
        <taxon>Arthropoda</taxon>
        <taxon>Hexapoda</taxon>
        <taxon>Insecta</taxon>
        <taxon>Pterygota</taxon>
        <taxon>Neoptera</taxon>
        <taxon>Endopterygota</taxon>
        <taxon>Hymenoptera</taxon>
        <taxon>Apocrita</taxon>
        <taxon>Aculeata</taxon>
        <taxon>Vespoidea</taxon>
        <taxon>Vespidae</taxon>
        <taxon>Vespinae</taxon>
        <taxon>Vespula</taxon>
    </lineage>
</organism>
<evidence type="ECO:0000256" key="1">
    <source>
        <dbReference type="SAM" id="MobiDB-lite"/>
    </source>
</evidence>
<keyword evidence="2" id="KW-1133">Transmembrane helix</keyword>
<keyword evidence="4" id="KW-1185">Reference proteome</keyword>
<gene>
    <name evidence="3" type="ORF">H0235_013337</name>
</gene>
<dbReference type="AlphaFoldDB" id="A0A834NHU6"/>
<feature type="transmembrane region" description="Helical" evidence="2">
    <location>
        <begin position="44"/>
        <end position="62"/>
    </location>
</feature>
<keyword evidence="2" id="KW-0472">Membrane</keyword>
<evidence type="ECO:0000256" key="2">
    <source>
        <dbReference type="SAM" id="Phobius"/>
    </source>
</evidence>